<name>A0ABY8VWA7_9MYCO</name>
<keyword evidence="3" id="KW-1185">Reference proteome</keyword>
<sequence>MNTTRTLCASAAAALTLAASPATAHAGTDPTYFTNSDNSMQVIYSGGGLTTYATVVDTHNPEGSFEFCHYHSQGVMGTVAFPYDADIGVTGPHPSAPITIIFQAIGGRYSVNVTCNNTGNSAAFSPVLLVN</sequence>
<gene>
    <name evidence="2" type="ORF">PT015_24395</name>
</gene>
<feature type="signal peptide" evidence="1">
    <location>
        <begin position="1"/>
        <end position="26"/>
    </location>
</feature>
<protein>
    <recommendedName>
        <fullName evidence="4">Secreted protein</fullName>
    </recommendedName>
</protein>
<feature type="chain" id="PRO_5046212282" description="Secreted protein" evidence="1">
    <location>
        <begin position="27"/>
        <end position="131"/>
    </location>
</feature>
<proteinExistence type="predicted"/>
<accession>A0ABY8VWA7</accession>
<organism evidence="2 3">
    <name type="scientific">Candidatus Mycobacterium wuenschmannii</name>
    <dbReference type="NCBI Taxonomy" id="3027808"/>
    <lineage>
        <taxon>Bacteria</taxon>
        <taxon>Bacillati</taxon>
        <taxon>Actinomycetota</taxon>
        <taxon>Actinomycetes</taxon>
        <taxon>Mycobacteriales</taxon>
        <taxon>Mycobacteriaceae</taxon>
        <taxon>Mycobacterium</taxon>
    </lineage>
</organism>
<evidence type="ECO:0000313" key="2">
    <source>
        <dbReference type="EMBL" id="WIM87920.1"/>
    </source>
</evidence>
<evidence type="ECO:0000256" key="1">
    <source>
        <dbReference type="SAM" id="SignalP"/>
    </source>
</evidence>
<dbReference type="EMBL" id="CP126981">
    <property type="protein sequence ID" value="WIM87920.1"/>
    <property type="molecule type" value="Genomic_DNA"/>
</dbReference>
<dbReference type="Proteomes" id="UP001236585">
    <property type="component" value="Chromosome"/>
</dbReference>
<reference evidence="2 3" key="1">
    <citation type="journal article" date="2023" name="Microbiol. Resour. Announc.">
        <title>Complete Genome Sequence of Mycobacterium wuenschmanii, a novel Nontuberculous Mycobacterium Isolated from a captive population of Amazon Milk Frogs.</title>
        <authorList>
            <person name="Hicks J."/>
            <person name="Zeineldin M."/>
            <person name="Ward H."/>
            <person name="Wuenschmann A."/>
            <person name="Camp P."/>
            <person name="Farrell D."/>
            <person name="Lehman K."/>
            <person name="Thacker T."/>
            <person name="Cuthbert E."/>
        </authorList>
    </citation>
    <scope>NUCLEOTIDE SEQUENCE [LARGE SCALE GENOMIC DNA]</scope>
    <source>
        <strain evidence="2 3">Wuenschmanii</strain>
    </source>
</reference>
<evidence type="ECO:0000313" key="3">
    <source>
        <dbReference type="Proteomes" id="UP001236585"/>
    </source>
</evidence>
<keyword evidence="1" id="KW-0732">Signal</keyword>
<dbReference type="RefSeq" id="WP_285187871.1">
    <property type="nucleotide sequence ID" value="NZ_CP126981.1"/>
</dbReference>
<evidence type="ECO:0008006" key="4">
    <source>
        <dbReference type="Google" id="ProtNLM"/>
    </source>
</evidence>